<dbReference type="AlphaFoldDB" id="A0A7X9SF51"/>
<feature type="non-terminal residue" evidence="1">
    <location>
        <position position="1"/>
    </location>
</feature>
<organism evidence="1 2">
    <name type="scientific">Bacteroides eggerthii</name>
    <dbReference type="NCBI Taxonomy" id="28111"/>
    <lineage>
        <taxon>Bacteria</taxon>
        <taxon>Pseudomonadati</taxon>
        <taxon>Bacteroidota</taxon>
        <taxon>Bacteroidia</taxon>
        <taxon>Bacteroidales</taxon>
        <taxon>Bacteroidaceae</taxon>
        <taxon>Bacteroides</taxon>
    </lineage>
</organism>
<name>A0A7X9SF51_9BACE</name>
<dbReference type="RefSeq" id="WP_168948325.1">
    <property type="nucleotide sequence ID" value="NZ_JABAGL010000066.1"/>
</dbReference>
<dbReference type="InterPro" id="IPR011989">
    <property type="entry name" value="ARM-like"/>
</dbReference>
<dbReference type="EMBL" id="JABAGL010000066">
    <property type="protein sequence ID" value="NME88065.1"/>
    <property type="molecule type" value="Genomic_DNA"/>
</dbReference>
<evidence type="ECO:0000313" key="2">
    <source>
        <dbReference type="Proteomes" id="UP000520291"/>
    </source>
</evidence>
<proteinExistence type="predicted"/>
<reference evidence="1 2" key="1">
    <citation type="submission" date="2020-04" db="EMBL/GenBank/DDBJ databases">
        <authorList>
            <person name="Hitch T.C.A."/>
            <person name="Wylensek D."/>
            <person name="Clavel T."/>
        </authorList>
    </citation>
    <scope>NUCLEOTIDE SEQUENCE [LARGE SCALE GENOMIC DNA]</scope>
    <source>
        <strain evidence="1 2">WCA3-601-WT-5E</strain>
    </source>
</reference>
<dbReference type="Proteomes" id="UP000520291">
    <property type="component" value="Unassembled WGS sequence"/>
</dbReference>
<dbReference type="InterPro" id="IPR016024">
    <property type="entry name" value="ARM-type_fold"/>
</dbReference>
<sequence length="238" mass="27505">ADTDTQKELSPLLLKKYRESGFNTVRMEAIKLLSRYQDDNFIEALREGLNDAYEMVARQSAIYAGFVGDDSLLPAIVEALVEHNERLRVQMSANKALSLYPKEKVEKVIEDFYAKVDRLNENEEKKRLLRSLERMCVQEAKVHQTLMDVAAPEAKRISAIRNVRNYTFHFHVDDYLNVIRDAGNPQEVRVVMAEALGWFTNSVQRPHILEEIKKMQQTANLPEDLKAELEQTIKRLSL</sequence>
<accession>A0A7X9SF51</accession>
<comment type="caution">
    <text evidence="1">The sequence shown here is derived from an EMBL/GenBank/DDBJ whole genome shotgun (WGS) entry which is preliminary data.</text>
</comment>
<dbReference type="SUPFAM" id="SSF48371">
    <property type="entry name" value="ARM repeat"/>
    <property type="match status" value="1"/>
</dbReference>
<dbReference type="Gene3D" id="1.25.10.10">
    <property type="entry name" value="Leucine-rich Repeat Variant"/>
    <property type="match status" value="1"/>
</dbReference>
<evidence type="ECO:0000313" key="1">
    <source>
        <dbReference type="EMBL" id="NME88065.1"/>
    </source>
</evidence>
<protein>
    <submittedName>
        <fullName evidence="1">HEAT repeat domain-containing protein</fullName>
    </submittedName>
</protein>
<gene>
    <name evidence="1" type="ORF">HF841_19015</name>
</gene>